<organism evidence="1 2">
    <name type="scientific">Pristionchus fissidentatus</name>
    <dbReference type="NCBI Taxonomy" id="1538716"/>
    <lineage>
        <taxon>Eukaryota</taxon>
        <taxon>Metazoa</taxon>
        <taxon>Ecdysozoa</taxon>
        <taxon>Nematoda</taxon>
        <taxon>Chromadorea</taxon>
        <taxon>Rhabditida</taxon>
        <taxon>Rhabditina</taxon>
        <taxon>Diplogasteromorpha</taxon>
        <taxon>Diplogasteroidea</taxon>
        <taxon>Neodiplogasteridae</taxon>
        <taxon>Pristionchus</taxon>
    </lineage>
</organism>
<evidence type="ECO:0000313" key="2">
    <source>
        <dbReference type="Proteomes" id="UP001432322"/>
    </source>
</evidence>
<gene>
    <name evidence="1" type="ORF">PFISCL1PPCAC_11070</name>
</gene>
<reference evidence="1" key="1">
    <citation type="submission" date="2023-10" db="EMBL/GenBank/DDBJ databases">
        <title>Genome assembly of Pristionchus species.</title>
        <authorList>
            <person name="Yoshida K."/>
            <person name="Sommer R.J."/>
        </authorList>
    </citation>
    <scope>NUCLEOTIDE SEQUENCE</scope>
    <source>
        <strain evidence="1">RS5133</strain>
    </source>
</reference>
<protein>
    <recommendedName>
        <fullName evidence="3">G protein-coupled receptor</fullName>
    </recommendedName>
</protein>
<feature type="non-terminal residue" evidence="1">
    <location>
        <position position="81"/>
    </location>
</feature>
<sequence>MWCGGCAESGLRFSQQLIRGEVLLPLVERLQITLGHLIGRLGYSKILLVLLPTFAAARRCWSFAVGNGSFRFALLLLLWVL</sequence>
<proteinExistence type="predicted"/>
<keyword evidence="2" id="KW-1185">Reference proteome</keyword>
<comment type="caution">
    <text evidence="1">The sequence shown here is derived from an EMBL/GenBank/DDBJ whole genome shotgun (WGS) entry which is preliminary data.</text>
</comment>
<name>A0AAV5VK80_9BILA</name>
<evidence type="ECO:0000313" key="1">
    <source>
        <dbReference type="EMBL" id="GMT19773.1"/>
    </source>
</evidence>
<dbReference type="EMBL" id="BTSY01000003">
    <property type="protein sequence ID" value="GMT19773.1"/>
    <property type="molecule type" value="Genomic_DNA"/>
</dbReference>
<evidence type="ECO:0008006" key="3">
    <source>
        <dbReference type="Google" id="ProtNLM"/>
    </source>
</evidence>
<dbReference type="AlphaFoldDB" id="A0AAV5VK80"/>
<accession>A0AAV5VK80</accession>
<dbReference type="Proteomes" id="UP001432322">
    <property type="component" value="Unassembled WGS sequence"/>
</dbReference>